<comment type="caution">
    <text evidence="3">The sequence shown here is derived from an EMBL/GenBank/DDBJ whole genome shotgun (WGS) entry which is preliminary data.</text>
</comment>
<organism evidence="3 4">
    <name type="scientific">Sphingomonas tabacisoli</name>
    <dbReference type="NCBI Taxonomy" id="2249466"/>
    <lineage>
        <taxon>Bacteria</taxon>
        <taxon>Pseudomonadati</taxon>
        <taxon>Pseudomonadota</taxon>
        <taxon>Alphaproteobacteria</taxon>
        <taxon>Sphingomonadales</taxon>
        <taxon>Sphingomonadaceae</taxon>
        <taxon>Sphingomonas</taxon>
    </lineage>
</organism>
<keyword evidence="4" id="KW-1185">Reference proteome</keyword>
<evidence type="ECO:0000259" key="2">
    <source>
        <dbReference type="Pfam" id="PF03625"/>
    </source>
</evidence>
<dbReference type="RefSeq" id="WP_380889288.1">
    <property type="nucleotide sequence ID" value="NZ_JBHUDY010000001.1"/>
</dbReference>
<dbReference type="Proteomes" id="UP001597115">
    <property type="component" value="Unassembled WGS sequence"/>
</dbReference>
<dbReference type="CDD" id="cd14797">
    <property type="entry name" value="DUF302"/>
    <property type="match status" value="1"/>
</dbReference>
<dbReference type="PANTHER" id="PTHR38342:SF2">
    <property type="entry name" value="INNER MEMBRANE OR EXPORTED"/>
    <property type="match status" value="1"/>
</dbReference>
<gene>
    <name evidence="3" type="ORF">ACFSCW_11405</name>
</gene>
<feature type="domain" description="DUF302" evidence="2">
    <location>
        <begin position="79"/>
        <end position="138"/>
    </location>
</feature>
<keyword evidence="1" id="KW-0732">Signal</keyword>
<feature type="chain" id="PRO_5046597482" evidence="1">
    <location>
        <begin position="35"/>
        <end position="286"/>
    </location>
</feature>
<feature type="signal peptide" evidence="1">
    <location>
        <begin position="1"/>
        <end position="34"/>
    </location>
</feature>
<dbReference type="Gene3D" id="3.30.310.70">
    <property type="entry name" value="TT1751-like domain"/>
    <property type="match status" value="1"/>
</dbReference>
<sequence length="286" mass="30607">MTELPASTCGRVSIGMGLAALVAFAIAAAQPVHAATPAPAGSAEGVLTQLSDYGFDETVDRLKADIASKGIRFFDAIDQATLGAGANLPIRRSTLMLFGNPPLGVQFLQANPLAGLDWPVRMLVTEEADGQVSLAWTDFAYVQRRYSLTGKDAQLKMASEVAASIAHASTAEEPLYEDTELGRQMTVAEIKSVLVGNSLSWGEPGKKRFQYLAPDGSLRGGNETGRRYALRWHFRDYDNLFCADSGDPATSGCVQLLRSGDNVSFRRKDGMVELTAKITAGNPFGL</sequence>
<reference evidence="4" key="1">
    <citation type="journal article" date="2019" name="Int. J. Syst. Evol. Microbiol.">
        <title>The Global Catalogue of Microorganisms (GCM) 10K type strain sequencing project: providing services to taxonomists for standard genome sequencing and annotation.</title>
        <authorList>
            <consortium name="The Broad Institute Genomics Platform"/>
            <consortium name="The Broad Institute Genome Sequencing Center for Infectious Disease"/>
            <person name="Wu L."/>
            <person name="Ma J."/>
        </authorList>
    </citation>
    <scope>NUCLEOTIDE SEQUENCE [LARGE SCALE GENOMIC DNA]</scope>
    <source>
        <strain evidence="4">CGMCC 1.16275</strain>
    </source>
</reference>
<protein>
    <submittedName>
        <fullName evidence="3">DUF302 domain-containing protein</fullName>
    </submittedName>
</protein>
<dbReference type="SUPFAM" id="SSF103247">
    <property type="entry name" value="TT1751-like"/>
    <property type="match status" value="1"/>
</dbReference>
<evidence type="ECO:0000313" key="3">
    <source>
        <dbReference type="EMBL" id="MFD1612408.1"/>
    </source>
</evidence>
<dbReference type="InterPro" id="IPR005180">
    <property type="entry name" value="DUF302"/>
</dbReference>
<dbReference type="InterPro" id="IPR035923">
    <property type="entry name" value="TT1751-like_sf"/>
</dbReference>
<dbReference type="PANTHER" id="PTHR38342">
    <property type="entry name" value="SLR5037 PROTEIN"/>
    <property type="match status" value="1"/>
</dbReference>
<dbReference type="EMBL" id="JBHUDY010000001">
    <property type="protein sequence ID" value="MFD1612408.1"/>
    <property type="molecule type" value="Genomic_DNA"/>
</dbReference>
<proteinExistence type="predicted"/>
<evidence type="ECO:0000256" key="1">
    <source>
        <dbReference type="SAM" id="SignalP"/>
    </source>
</evidence>
<accession>A0ABW4I4Q4</accession>
<name>A0ABW4I4Q4_9SPHN</name>
<dbReference type="Pfam" id="PF03625">
    <property type="entry name" value="DUF302"/>
    <property type="match status" value="1"/>
</dbReference>
<evidence type="ECO:0000313" key="4">
    <source>
        <dbReference type="Proteomes" id="UP001597115"/>
    </source>
</evidence>